<organism evidence="3">
    <name type="scientific">Enterococcus faecium</name>
    <name type="common">Streptococcus faecium</name>
    <dbReference type="NCBI Taxonomy" id="1352"/>
    <lineage>
        <taxon>Bacteria</taxon>
        <taxon>Bacillati</taxon>
        <taxon>Bacillota</taxon>
        <taxon>Bacilli</taxon>
        <taxon>Lactobacillales</taxon>
        <taxon>Enterococcaceae</taxon>
        <taxon>Enterococcus</taxon>
    </lineage>
</organism>
<dbReference type="CDD" id="cd14852">
    <property type="entry name" value="LD-carboxypeptidase"/>
    <property type="match status" value="1"/>
</dbReference>
<accession>A0A0F6V033</accession>
<dbReference type="PANTHER" id="PTHR34385:SF1">
    <property type="entry name" value="PEPTIDOGLYCAN L-ALANYL-D-GLUTAMATE ENDOPEPTIDASE CWLK"/>
    <property type="match status" value="1"/>
</dbReference>
<dbReference type="GO" id="GO:0006508">
    <property type="term" value="P:proteolysis"/>
    <property type="evidence" value="ECO:0007669"/>
    <property type="project" value="InterPro"/>
</dbReference>
<sequence>MVPFKGKILEIFHTSNYIVKEETENEEVVFLLLLLFLIYLGYDYVNEALFSQEKVEFQNYDQNPKEHLENSGTSENTQEKTITEEQVYQGNLLLINSKYPVRQESVKSDIVNLSKHDELINGYGLLDSNIYMSKEIAQKFSEMVNDAVKGGVSHFIINSGYRDFDEQSVLYQEMGAEYALPAGYSEHNSGLSLDVGSSLTKMERAPEGKWIEENAWKYGFILRYPEDKTELTGIQYEPWHIRYVGLPHSAIMKEKNFVLEEYMDYLKEEKTISVSVNGEKYEIFYYPVTKNTTIHVPTNLRYEISGNNIDGVIVTVFPGSTHTNSRR</sequence>
<dbReference type="InterPro" id="IPR009045">
    <property type="entry name" value="Zn_M74/Hedgehog-like"/>
</dbReference>
<dbReference type="SUPFAM" id="SSF55166">
    <property type="entry name" value="Hedgehog/DD-peptidase"/>
    <property type="match status" value="1"/>
</dbReference>
<evidence type="ECO:0000256" key="1">
    <source>
        <dbReference type="SAM" id="MobiDB-lite"/>
    </source>
</evidence>
<dbReference type="GO" id="GO:0008233">
    <property type="term" value="F:peptidase activity"/>
    <property type="evidence" value="ECO:0007669"/>
    <property type="project" value="InterPro"/>
</dbReference>
<proteinExistence type="predicted"/>
<dbReference type="EMBL" id="KR047792">
    <property type="protein sequence ID" value="AKE81065.1"/>
    <property type="molecule type" value="Genomic_DNA"/>
</dbReference>
<evidence type="ECO:0000259" key="2">
    <source>
        <dbReference type="Pfam" id="PF02557"/>
    </source>
</evidence>
<geneLocation type="plasmid" evidence="3">
    <name>unnamed</name>
</geneLocation>
<dbReference type="AlphaFoldDB" id="A0A0F6V033"/>
<protein>
    <submittedName>
        <fullName evidence="3">VanY</fullName>
    </submittedName>
</protein>
<dbReference type="InterPro" id="IPR052179">
    <property type="entry name" value="DD-CPase-like"/>
</dbReference>
<name>A0A0F6V033_ENTFC</name>
<feature type="domain" description="D-alanyl-D-alanine carboxypeptidase-like core" evidence="2">
    <location>
        <begin position="130"/>
        <end position="245"/>
    </location>
</feature>
<dbReference type="InterPro" id="IPR003709">
    <property type="entry name" value="VanY-like_core_dom"/>
</dbReference>
<gene>
    <name evidence="3" type="primary">vanY</name>
    <name evidence="3" type="ORF">Efm04900tn_00008</name>
</gene>
<dbReference type="NCBIfam" id="NF000472">
    <property type="entry name" value="vanY_AFMPt"/>
    <property type="match status" value="1"/>
</dbReference>
<dbReference type="InterPro" id="IPR058193">
    <property type="entry name" value="VanY/YodJ_core_dom"/>
</dbReference>
<dbReference type="Gene3D" id="3.30.1380.10">
    <property type="match status" value="1"/>
</dbReference>
<dbReference type="Pfam" id="PF02557">
    <property type="entry name" value="VanY"/>
    <property type="match status" value="1"/>
</dbReference>
<keyword evidence="3" id="KW-0614">Plasmid</keyword>
<feature type="region of interest" description="Disordered" evidence="1">
    <location>
        <begin position="61"/>
        <end position="80"/>
    </location>
</feature>
<evidence type="ECO:0000313" key="3">
    <source>
        <dbReference type="EMBL" id="AKE81065.1"/>
    </source>
</evidence>
<dbReference type="Gene3D" id="3.30.200.180">
    <property type="match status" value="1"/>
</dbReference>
<dbReference type="PANTHER" id="PTHR34385">
    <property type="entry name" value="D-ALANYL-D-ALANINE CARBOXYPEPTIDASE"/>
    <property type="match status" value="1"/>
</dbReference>
<reference evidence="3" key="1">
    <citation type="submission" date="2015-03" db="EMBL/GenBank/DDBJ databases">
        <title>Tn1546 structures of vanA-type Enterococcus faecium TIES/04900 isolated from urban river.</title>
        <authorList>
            <person name="Sacramento A.G."/>
            <person name="Cerdeira L.T."/>
            <person name="de Almeida L.M."/>
            <person name="Pires C."/>
            <person name="Oliveira T.G."/>
            <person name="Zanella R.C."/>
            <person name="Lincopan N."/>
            <person name="Mamizuka E.M."/>
        </authorList>
    </citation>
    <scope>NUCLEOTIDE SEQUENCE</scope>
    <source>
        <strain evidence="3">TIES/04900</strain>
        <plasmid evidence="3">unnamed</plasmid>
    </source>
</reference>